<sequence length="40" mass="4537">GLISSRSYEDDENVLDKLRNRHRDKNGKDKGSRSVTSCSL</sequence>
<evidence type="ECO:0000256" key="1">
    <source>
        <dbReference type="SAM" id="MobiDB-lite"/>
    </source>
</evidence>
<reference evidence="2" key="1">
    <citation type="journal article" date="2014" name="Front. Microbiol.">
        <title>High frequency of phylogenetically diverse reductive dehalogenase-homologous genes in deep subseafloor sedimentary metagenomes.</title>
        <authorList>
            <person name="Kawai M."/>
            <person name="Futagami T."/>
            <person name="Toyoda A."/>
            <person name="Takaki Y."/>
            <person name="Nishi S."/>
            <person name="Hori S."/>
            <person name="Arai W."/>
            <person name="Tsubouchi T."/>
            <person name="Morono Y."/>
            <person name="Uchiyama I."/>
            <person name="Ito T."/>
            <person name="Fujiyama A."/>
            <person name="Inagaki F."/>
            <person name="Takami H."/>
        </authorList>
    </citation>
    <scope>NUCLEOTIDE SEQUENCE</scope>
    <source>
        <strain evidence="2">Expedition CK06-06</strain>
    </source>
</reference>
<comment type="caution">
    <text evidence="2">The sequence shown here is derived from an EMBL/GenBank/DDBJ whole genome shotgun (WGS) entry which is preliminary data.</text>
</comment>
<proteinExistence type="predicted"/>
<feature type="non-terminal residue" evidence="2">
    <location>
        <position position="1"/>
    </location>
</feature>
<evidence type="ECO:0000313" key="2">
    <source>
        <dbReference type="EMBL" id="GAH46421.1"/>
    </source>
</evidence>
<name>X1FL59_9ZZZZ</name>
<accession>X1FL59</accession>
<feature type="region of interest" description="Disordered" evidence="1">
    <location>
        <begin position="1"/>
        <end position="40"/>
    </location>
</feature>
<dbReference type="AlphaFoldDB" id="X1FL59"/>
<dbReference type="EMBL" id="BARU01007594">
    <property type="protein sequence ID" value="GAH46421.1"/>
    <property type="molecule type" value="Genomic_DNA"/>
</dbReference>
<protein>
    <submittedName>
        <fullName evidence="2">Uncharacterized protein</fullName>
    </submittedName>
</protein>
<organism evidence="2">
    <name type="scientific">marine sediment metagenome</name>
    <dbReference type="NCBI Taxonomy" id="412755"/>
    <lineage>
        <taxon>unclassified sequences</taxon>
        <taxon>metagenomes</taxon>
        <taxon>ecological metagenomes</taxon>
    </lineage>
</organism>
<gene>
    <name evidence="2" type="ORF">S03H2_14961</name>
</gene>